<evidence type="ECO:0000313" key="2">
    <source>
        <dbReference type="EMBL" id="GAA0163832.1"/>
    </source>
</evidence>
<organism evidence="2 3">
    <name type="scientific">Lithospermum erythrorhizon</name>
    <name type="common">Purple gromwell</name>
    <name type="synonym">Lithospermum officinale var. erythrorhizon</name>
    <dbReference type="NCBI Taxonomy" id="34254"/>
    <lineage>
        <taxon>Eukaryota</taxon>
        <taxon>Viridiplantae</taxon>
        <taxon>Streptophyta</taxon>
        <taxon>Embryophyta</taxon>
        <taxon>Tracheophyta</taxon>
        <taxon>Spermatophyta</taxon>
        <taxon>Magnoliopsida</taxon>
        <taxon>eudicotyledons</taxon>
        <taxon>Gunneridae</taxon>
        <taxon>Pentapetalae</taxon>
        <taxon>asterids</taxon>
        <taxon>lamiids</taxon>
        <taxon>Boraginales</taxon>
        <taxon>Boraginaceae</taxon>
        <taxon>Boraginoideae</taxon>
        <taxon>Lithospermeae</taxon>
        <taxon>Lithospermum</taxon>
    </lineage>
</organism>
<dbReference type="AlphaFoldDB" id="A0AAV3QLC8"/>
<feature type="compositionally biased region" description="Basic and acidic residues" evidence="1">
    <location>
        <begin position="35"/>
        <end position="59"/>
    </location>
</feature>
<keyword evidence="3" id="KW-1185">Reference proteome</keyword>
<gene>
    <name evidence="2" type="ORF">LIER_19606</name>
</gene>
<proteinExistence type="predicted"/>
<evidence type="ECO:0000256" key="1">
    <source>
        <dbReference type="SAM" id="MobiDB-lite"/>
    </source>
</evidence>
<protein>
    <submittedName>
        <fullName evidence="2">Uncharacterized protein</fullName>
    </submittedName>
</protein>
<name>A0AAV3QLC8_LITER</name>
<feature type="region of interest" description="Disordered" evidence="1">
    <location>
        <begin position="74"/>
        <end position="109"/>
    </location>
</feature>
<evidence type="ECO:0000313" key="3">
    <source>
        <dbReference type="Proteomes" id="UP001454036"/>
    </source>
</evidence>
<accession>A0AAV3QLC8</accession>
<dbReference type="Proteomes" id="UP001454036">
    <property type="component" value="Unassembled WGS sequence"/>
</dbReference>
<feature type="region of interest" description="Disordered" evidence="1">
    <location>
        <begin position="1"/>
        <end position="61"/>
    </location>
</feature>
<comment type="caution">
    <text evidence="2">The sequence shown here is derived from an EMBL/GenBank/DDBJ whole genome shotgun (WGS) entry which is preliminary data.</text>
</comment>
<reference evidence="2 3" key="1">
    <citation type="submission" date="2024-01" db="EMBL/GenBank/DDBJ databases">
        <title>The complete chloroplast genome sequence of Lithospermum erythrorhizon: insights into the phylogenetic relationship among Boraginaceae species and the maternal lineages of purple gromwells.</title>
        <authorList>
            <person name="Okada T."/>
            <person name="Watanabe K."/>
        </authorList>
    </citation>
    <scope>NUCLEOTIDE SEQUENCE [LARGE SCALE GENOMIC DNA]</scope>
</reference>
<dbReference type="EMBL" id="BAABME010004866">
    <property type="protein sequence ID" value="GAA0163832.1"/>
    <property type="molecule type" value="Genomic_DNA"/>
</dbReference>
<sequence>MISTFLDIPKDVDQEKKKSKKKKQMKGADDGGASEPKKKLRKEEHATKRDRRAERKEDITAVIIKRRKVKGKLKINENKSKVGNKRIPKNVTDVSTENVVLNSEEEEVK</sequence>